<dbReference type="Gene3D" id="3.30.40.10">
    <property type="entry name" value="Zinc/RING finger domain, C3HC4 (zinc finger)"/>
    <property type="match status" value="1"/>
</dbReference>
<dbReference type="InterPro" id="IPR052727">
    <property type="entry name" value="Rab4/Rab5_effector"/>
</dbReference>
<dbReference type="InterPro" id="IPR017455">
    <property type="entry name" value="Znf_FYVE-rel"/>
</dbReference>
<dbReference type="PANTHER" id="PTHR13510:SF44">
    <property type="entry name" value="RABENOSYN-5"/>
    <property type="match status" value="1"/>
</dbReference>
<feature type="compositionally biased region" description="Polar residues" evidence="5">
    <location>
        <begin position="336"/>
        <end position="352"/>
    </location>
</feature>
<feature type="domain" description="FYVE-type" evidence="6">
    <location>
        <begin position="62"/>
        <end position="186"/>
    </location>
</feature>
<organism evidence="7 8">
    <name type="scientific">Ditylenchus destructor</name>
    <dbReference type="NCBI Taxonomy" id="166010"/>
    <lineage>
        <taxon>Eukaryota</taxon>
        <taxon>Metazoa</taxon>
        <taxon>Ecdysozoa</taxon>
        <taxon>Nematoda</taxon>
        <taxon>Chromadorea</taxon>
        <taxon>Rhabditida</taxon>
        <taxon>Tylenchina</taxon>
        <taxon>Tylenchomorpha</taxon>
        <taxon>Sphaerularioidea</taxon>
        <taxon>Anguinidae</taxon>
        <taxon>Anguininae</taxon>
        <taxon>Ditylenchus</taxon>
    </lineage>
</organism>
<keyword evidence="8" id="KW-1185">Reference proteome</keyword>
<evidence type="ECO:0000256" key="2">
    <source>
        <dbReference type="ARBA" id="ARBA00022771"/>
    </source>
</evidence>
<dbReference type="Gene3D" id="4.10.860.20">
    <property type="entry name" value="Rabenosyn, Rab binding domain"/>
    <property type="match status" value="1"/>
</dbReference>
<keyword evidence="1" id="KW-0479">Metal-binding</keyword>
<feature type="region of interest" description="Disordered" evidence="5">
    <location>
        <begin position="327"/>
        <end position="374"/>
    </location>
</feature>
<reference evidence="7" key="1">
    <citation type="submission" date="2022-01" db="EMBL/GenBank/DDBJ databases">
        <title>Genome Sequence Resource for Two Populations of Ditylenchus destructor, the Migratory Endoparasitic Phytonematode.</title>
        <authorList>
            <person name="Zhang H."/>
            <person name="Lin R."/>
            <person name="Xie B."/>
        </authorList>
    </citation>
    <scope>NUCLEOTIDE SEQUENCE</scope>
    <source>
        <strain evidence="7">BazhouSP</strain>
    </source>
</reference>
<dbReference type="SMART" id="SM00064">
    <property type="entry name" value="FYVE"/>
    <property type="match status" value="1"/>
</dbReference>
<evidence type="ECO:0000256" key="3">
    <source>
        <dbReference type="ARBA" id="ARBA00022833"/>
    </source>
</evidence>
<name>A0AAD4NGE9_9BILA</name>
<dbReference type="PROSITE" id="PS50178">
    <property type="entry name" value="ZF_FYVE"/>
    <property type="match status" value="1"/>
</dbReference>
<dbReference type="Pfam" id="PF01363">
    <property type="entry name" value="FYVE"/>
    <property type="match status" value="1"/>
</dbReference>
<comment type="caution">
    <text evidence="7">The sequence shown here is derived from an EMBL/GenBank/DDBJ whole genome shotgun (WGS) entry which is preliminary data.</text>
</comment>
<proteinExistence type="predicted"/>
<keyword evidence="3" id="KW-0862">Zinc</keyword>
<dbReference type="SUPFAM" id="SSF57903">
    <property type="entry name" value="FYVE/PHD zinc finger"/>
    <property type="match status" value="1"/>
</dbReference>
<dbReference type="AlphaFoldDB" id="A0AAD4NGE9"/>
<sequence length="460" mass="52556">MSLGKTSDHSEYFNRCRNECLNKIASQTNKLIIRLDKLINRQSPEDLSRKDFEKSVVPWSDNSESSNCRSCNAKFSLTKRKHHCRLCGKIMCNGCSQFLTFTSARKLTCPEFANNSFNESYQNQASFNDKRVAMSKISTESLNFMRNKIGSIIGNGVSQDPNLPIIRAEESEEQLRICDMCKNLLDRREEAMDLRTAHSVFVDVYQKLWTLLTQINNLAPSYRHMAESLSKGESNFTLDAATGLRNRLVSIQREITSLSERIEQWGLTDNDPLVTKRPNARETILQRNVKILAINSLHDAISTMSELPSSEQYEILKAEYKEQLVRRMEREKEQKAQASVPSLRSFPSNPMLSSFMRDKHSSSPESFTDESRKLKPSTSLTVLKNEDGWVSNSPIQRNPFAEDENEDLDAVQLQYLNVKSYLQQAAEAGRLEEVEILEKSLADLESEMKKMQLPTPRAIS</sequence>
<accession>A0AAD4NGE9</accession>
<evidence type="ECO:0000256" key="1">
    <source>
        <dbReference type="ARBA" id="ARBA00022723"/>
    </source>
</evidence>
<dbReference type="InterPro" id="IPR011011">
    <property type="entry name" value="Znf_FYVE_PHD"/>
</dbReference>
<dbReference type="Proteomes" id="UP001201812">
    <property type="component" value="Unassembled WGS sequence"/>
</dbReference>
<evidence type="ECO:0000256" key="4">
    <source>
        <dbReference type="PROSITE-ProRule" id="PRU00091"/>
    </source>
</evidence>
<evidence type="ECO:0000259" key="6">
    <source>
        <dbReference type="PROSITE" id="PS50178"/>
    </source>
</evidence>
<gene>
    <name evidence="7" type="ORF">DdX_03320</name>
</gene>
<dbReference type="InterPro" id="IPR013083">
    <property type="entry name" value="Znf_RING/FYVE/PHD"/>
</dbReference>
<evidence type="ECO:0000313" key="7">
    <source>
        <dbReference type="EMBL" id="KAI1726598.1"/>
    </source>
</evidence>
<dbReference type="InterPro" id="IPR036531">
    <property type="entry name" value="Rbsn_Rab-bd_sf"/>
</dbReference>
<keyword evidence="2 4" id="KW-0863">Zinc-finger</keyword>
<evidence type="ECO:0000256" key="5">
    <source>
        <dbReference type="SAM" id="MobiDB-lite"/>
    </source>
</evidence>
<protein>
    <submittedName>
        <fullName evidence="7">FYVE zinc finger domain-containing protein</fullName>
    </submittedName>
</protein>
<dbReference type="GO" id="GO:0008270">
    <property type="term" value="F:zinc ion binding"/>
    <property type="evidence" value="ECO:0007669"/>
    <property type="project" value="UniProtKB-KW"/>
</dbReference>
<evidence type="ECO:0000313" key="8">
    <source>
        <dbReference type="Proteomes" id="UP001201812"/>
    </source>
</evidence>
<dbReference type="SUPFAM" id="SSF140125">
    <property type="entry name" value="Rabenosyn-5 Rab-binding domain-like"/>
    <property type="match status" value="1"/>
</dbReference>
<dbReference type="InterPro" id="IPR021565">
    <property type="entry name" value="Rbsn_Rab-bd"/>
</dbReference>
<dbReference type="PANTHER" id="PTHR13510">
    <property type="entry name" value="FYVE-FINGER-CONTAINING RAB5 EFFECTOR PROTEIN RABENOSYN-5-RELATED"/>
    <property type="match status" value="1"/>
</dbReference>
<dbReference type="Pfam" id="PF11464">
    <property type="entry name" value="Rbsn"/>
    <property type="match status" value="1"/>
</dbReference>
<dbReference type="InterPro" id="IPR000306">
    <property type="entry name" value="Znf_FYVE"/>
</dbReference>
<dbReference type="EMBL" id="JAKKPZ010000002">
    <property type="protein sequence ID" value="KAI1726598.1"/>
    <property type="molecule type" value="Genomic_DNA"/>
</dbReference>